<dbReference type="EMBL" id="VOFY01000016">
    <property type="protein sequence ID" value="KAA8584704.1"/>
    <property type="molecule type" value="Genomic_DNA"/>
</dbReference>
<protein>
    <submittedName>
        <fullName evidence="1">Uncharacterized protein</fullName>
    </submittedName>
</protein>
<evidence type="ECO:0000313" key="1">
    <source>
        <dbReference type="EMBL" id="KAA8584704.1"/>
    </source>
</evidence>
<dbReference type="AlphaFoldDB" id="A0A5J5CU24"/>
<proteinExistence type="predicted"/>
<gene>
    <name evidence="1" type="ORF">FQN60_008489</name>
</gene>
<comment type="caution">
    <text evidence="1">The sequence shown here is derived from an EMBL/GenBank/DDBJ whole genome shotgun (WGS) entry which is preliminary data.</text>
</comment>
<sequence>MTLKNLTYSQIFSLVQMNKFLIGSGLSYNANVHKSVIFTETLNNNSHTHSKRPKCHDRCDGIVMAVSCRSYADPSNKVLPDRAVEFYCHVFILYNNYCVV</sequence>
<reference evidence="1 2" key="1">
    <citation type="submission" date="2019-08" db="EMBL/GenBank/DDBJ databases">
        <title>A chromosome-level genome assembly, high-density linkage maps, and genome scans reveal the genomic architecture of hybrid incompatibilities underlying speciation via character displacement in darters (Percidae: Etheostominae).</title>
        <authorList>
            <person name="Moran R.L."/>
            <person name="Catchen J.M."/>
            <person name="Fuller R.C."/>
        </authorList>
    </citation>
    <scope>NUCLEOTIDE SEQUENCE [LARGE SCALE GENOMIC DNA]</scope>
    <source>
        <strain evidence="1">EspeVRDwgs_2016</strain>
        <tissue evidence="1">Muscle</tissue>
    </source>
</reference>
<evidence type="ECO:0000313" key="2">
    <source>
        <dbReference type="Proteomes" id="UP000327493"/>
    </source>
</evidence>
<organism evidence="1 2">
    <name type="scientific">Etheostoma spectabile</name>
    <name type="common">orangethroat darter</name>
    <dbReference type="NCBI Taxonomy" id="54343"/>
    <lineage>
        <taxon>Eukaryota</taxon>
        <taxon>Metazoa</taxon>
        <taxon>Chordata</taxon>
        <taxon>Craniata</taxon>
        <taxon>Vertebrata</taxon>
        <taxon>Euteleostomi</taxon>
        <taxon>Actinopterygii</taxon>
        <taxon>Neopterygii</taxon>
        <taxon>Teleostei</taxon>
        <taxon>Neoteleostei</taxon>
        <taxon>Acanthomorphata</taxon>
        <taxon>Eupercaria</taxon>
        <taxon>Perciformes</taxon>
        <taxon>Percoidei</taxon>
        <taxon>Percidae</taxon>
        <taxon>Etheostomatinae</taxon>
        <taxon>Etheostoma</taxon>
    </lineage>
</organism>
<name>A0A5J5CU24_9PERO</name>
<accession>A0A5J5CU24</accession>
<keyword evidence="2" id="KW-1185">Reference proteome</keyword>
<dbReference type="Proteomes" id="UP000327493">
    <property type="component" value="Chromosome 16"/>
</dbReference>